<comment type="caution">
    <text evidence="6">The sequence shown here is derived from an EMBL/GenBank/DDBJ whole genome shotgun (WGS) entry which is preliminary data.</text>
</comment>
<proteinExistence type="inferred from homology"/>
<evidence type="ECO:0000259" key="5">
    <source>
        <dbReference type="Pfam" id="PF00135"/>
    </source>
</evidence>
<name>A0A4U5MLS2_STECR</name>
<dbReference type="InterPro" id="IPR050309">
    <property type="entry name" value="Type-B_Carboxylest/Lipase"/>
</dbReference>
<keyword evidence="2" id="KW-0719">Serine esterase</keyword>
<evidence type="ECO:0000313" key="7">
    <source>
        <dbReference type="Proteomes" id="UP000298663"/>
    </source>
</evidence>
<evidence type="ECO:0000256" key="1">
    <source>
        <dbReference type="ARBA" id="ARBA00005964"/>
    </source>
</evidence>
<evidence type="ECO:0000256" key="2">
    <source>
        <dbReference type="ARBA" id="ARBA00022487"/>
    </source>
</evidence>
<evidence type="ECO:0000313" key="6">
    <source>
        <dbReference type="EMBL" id="TKR70391.1"/>
    </source>
</evidence>
<dbReference type="InterPro" id="IPR019826">
    <property type="entry name" value="Carboxylesterase_B_AS"/>
</dbReference>
<evidence type="ECO:0000256" key="4">
    <source>
        <dbReference type="RuleBase" id="RU361235"/>
    </source>
</evidence>
<dbReference type="PROSITE" id="PS00122">
    <property type="entry name" value="CARBOXYLESTERASE_B_1"/>
    <property type="match status" value="1"/>
</dbReference>
<comment type="similarity">
    <text evidence="1 4">Belongs to the type-B carboxylesterase/lipase family.</text>
</comment>
<dbReference type="Proteomes" id="UP000298663">
    <property type="component" value="Unassembled WGS sequence"/>
</dbReference>
<dbReference type="AlphaFoldDB" id="A0A4U5MLS2"/>
<dbReference type="OrthoDB" id="6846267at2759"/>
<keyword evidence="3 4" id="KW-0378">Hydrolase</keyword>
<dbReference type="GO" id="GO:0052689">
    <property type="term" value="F:carboxylic ester hydrolase activity"/>
    <property type="evidence" value="ECO:0007669"/>
    <property type="project" value="UniProtKB-KW"/>
</dbReference>
<keyword evidence="7" id="KW-1185">Reference proteome</keyword>
<feature type="domain" description="Carboxylesterase type B" evidence="5">
    <location>
        <begin position="42"/>
        <end position="466"/>
    </location>
</feature>
<dbReference type="InterPro" id="IPR002018">
    <property type="entry name" value="CarbesteraseB"/>
</dbReference>
<dbReference type="SUPFAM" id="SSF53474">
    <property type="entry name" value="alpha/beta-Hydrolases"/>
    <property type="match status" value="1"/>
</dbReference>
<evidence type="ECO:0000256" key="3">
    <source>
        <dbReference type="ARBA" id="ARBA00022801"/>
    </source>
</evidence>
<dbReference type="PANTHER" id="PTHR11559">
    <property type="entry name" value="CARBOXYLESTERASE"/>
    <property type="match status" value="1"/>
</dbReference>
<gene>
    <name evidence="6" type="ORF">L596_022425</name>
</gene>
<dbReference type="Pfam" id="PF00135">
    <property type="entry name" value="COesterase"/>
    <property type="match status" value="1"/>
</dbReference>
<protein>
    <recommendedName>
        <fullName evidence="4">Carboxylic ester hydrolase</fullName>
        <ecNumber evidence="4">3.1.1.-</ecNumber>
    </recommendedName>
</protein>
<dbReference type="InterPro" id="IPR029058">
    <property type="entry name" value="AB_hydrolase_fold"/>
</dbReference>
<dbReference type="Gene3D" id="3.40.50.1820">
    <property type="entry name" value="alpha/beta hydrolase"/>
    <property type="match status" value="1"/>
</dbReference>
<dbReference type="STRING" id="34508.A0A4U5MLS2"/>
<organism evidence="6 7">
    <name type="scientific">Steinernema carpocapsae</name>
    <name type="common">Entomopathogenic nematode</name>
    <dbReference type="NCBI Taxonomy" id="34508"/>
    <lineage>
        <taxon>Eukaryota</taxon>
        <taxon>Metazoa</taxon>
        <taxon>Ecdysozoa</taxon>
        <taxon>Nematoda</taxon>
        <taxon>Chromadorea</taxon>
        <taxon>Rhabditida</taxon>
        <taxon>Tylenchina</taxon>
        <taxon>Panagrolaimomorpha</taxon>
        <taxon>Strongyloidoidea</taxon>
        <taxon>Steinernematidae</taxon>
        <taxon>Steinernema</taxon>
    </lineage>
</organism>
<reference evidence="6 7" key="1">
    <citation type="journal article" date="2015" name="Genome Biol.">
        <title>Comparative genomics of Steinernema reveals deeply conserved gene regulatory networks.</title>
        <authorList>
            <person name="Dillman A.R."/>
            <person name="Macchietto M."/>
            <person name="Porter C.F."/>
            <person name="Rogers A."/>
            <person name="Williams B."/>
            <person name="Antoshechkin I."/>
            <person name="Lee M.M."/>
            <person name="Goodwin Z."/>
            <person name="Lu X."/>
            <person name="Lewis E.E."/>
            <person name="Goodrich-Blair H."/>
            <person name="Stock S.P."/>
            <person name="Adams B.J."/>
            <person name="Sternberg P.W."/>
            <person name="Mortazavi A."/>
        </authorList>
    </citation>
    <scope>NUCLEOTIDE SEQUENCE [LARGE SCALE GENOMIC DNA]</scope>
    <source>
        <strain evidence="6 7">ALL</strain>
    </source>
</reference>
<sequence>MNKHQSSETNVFSVRATALCLRHYVARSSPISGCFCIFHGAVLTPYGPVEGFDFEDGEVFLGIPFAKPPVGELRFERPEKPNPWDTILPAKNFGPSCIGDADSKENKNSSEDCLHMNIMRPKNHSRTLLPVFLWVYGGGFTTGSSNHYGYKEIVRNFVSQGIVVVSFNYRLGPYGKILNSNQNKTKFRVSYHKRRRHARQFRALDQKAALEFVLEVITSFGGDPKQITVAGESAGSAIVSGLTISPKTSQLFQRAVQMSGSSFAAWMAASNINDQSRKFFKAAGCRGSSKDVLKCLKTKSVEELEKAKEKSATLETSVTLPYHPRIDGDFFPSHDFRSLIRRSPKKPSIFGATDAEAAMFVLAENKLPGIGVPHSKWSSFNRSALIQVFKAVAGEVDGLTELMAEFYITNSTSKFRNSTFYLNKLVEAAGDYAFYVPIIQEVDEKVRNHWPIFLYLETYFDPKDAKDVPIQGANMLMSSRLFLEGLTSFTKTGKPPILMGILGRFHQQEQQSLCGTGL</sequence>
<accession>A0A4U5MLS2</accession>
<dbReference type="EMBL" id="AZBU02000007">
    <property type="protein sequence ID" value="TKR70391.1"/>
    <property type="molecule type" value="Genomic_DNA"/>
</dbReference>
<reference evidence="6 7" key="2">
    <citation type="journal article" date="2019" name="G3 (Bethesda)">
        <title>Hybrid Assembly of the Genome of the Entomopathogenic Nematode Steinernema carpocapsae Identifies the X-Chromosome.</title>
        <authorList>
            <person name="Serra L."/>
            <person name="Macchietto M."/>
            <person name="Macias-Munoz A."/>
            <person name="McGill C.J."/>
            <person name="Rodriguez I.M."/>
            <person name="Rodriguez B."/>
            <person name="Murad R."/>
            <person name="Mortazavi A."/>
        </authorList>
    </citation>
    <scope>NUCLEOTIDE SEQUENCE [LARGE SCALE GENOMIC DNA]</scope>
    <source>
        <strain evidence="6 7">ALL</strain>
    </source>
</reference>
<dbReference type="EC" id="3.1.1.-" evidence="4"/>